<evidence type="ECO:0000313" key="2">
    <source>
        <dbReference type="Proteomes" id="UP001336015"/>
    </source>
</evidence>
<dbReference type="EMBL" id="JAJGWQ010000003">
    <property type="protein sequence ID" value="MEB3782409.1"/>
    <property type="molecule type" value="Genomic_DNA"/>
</dbReference>
<dbReference type="RefSeq" id="WP_324835953.1">
    <property type="nucleotide sequence ID" value="NZ_JAJGWQ010000003.1"/>
</dbReference>
<accession>A0ABU6BQ16</accession>
<gene>
    <name evidence="1" type="ORF">LLW09_07550</name>
</gene>
<organism evidence="1 2">
    <name type="scientific">Pseudomonas paracarnis</name>
    <dbReference type="NCBI Taxonomy" id="2750625"/>
    <lineage>
        <taxon>Bacteria</taxon>
        <taxon>Pseudomonadati</taxon>
        <taxon>Pseudomonadota</taxon>
        <taxon>Gammaproteobacteria</taxon>
        <taxon>Pseudomonadales</taxon>
        <taxon>Pseudomonadaceae</taxon>
        <taxon>Pseudomonas</taxon>
    </lineage>
</organism>
<proteinExistence type="predicted"/>
<evidence type="ECO:0000313" key="1">
    <source>
        <dbReference type="EMBL" id="MEB3782409.1"/>
    </source>
</evidence>
<reference evidence="1 2" key="1">
    <citation type="journal article" date="2023" name="Int J Dairy Technol">
        <title>Genome based analysis of Pseudomonas paracarnis RQ057, a strain responsible for blue discoloration spoilage in processed cheese.</title>
        <authorList>
            <person name="Rodrigues Rd.S."/>
            <person name="Machado S.G."/>
            <person name="de Carvalho A.F."/>
            <person name="Nero L.A."/>
        </authorList>
    </citation>
    <scope>NUCLEOTIDE SEQUENCE [LARGE SCALE GENOMIC DNA]</scope>
    <source>
        <strain evidence="1 2">RQ057</strain>
    </source>
</reference>
<comment type="caution">
    <text evidence="1">The sequence shown here is derived from an EMBL/GenBank/DDBJ whole genome shotgun (WGS) entry which is preliminary data.</text>
</comment>
<sequence length="238" mass="25731">MKTEHDWRDAMQDLTSRPEAYQLANVVKTATFDRITPSVAKAHQQAQFRAMQAKGPIPGPFDPSAHAGLSESHRTLAEQVNALSDETFLLVAYERLQALGYEISIDAIKAIQDALKSNQNGAQADPGVKVELPHYADASIPQGTYAVAVAGLEIPVLQVEGRQGMAWANHPQILEALGIAHTVCESGSVVLNQGLRVSEQDSTVYQPSALALLKGIQIGLYGNAKVERYSESARQAFL</sequence>
<name>A0ABU6BQ16_9PSED</name>
<keyword evidence="2" id="KW-1185">Reference proteome</keyword>
<dbReference type="Proteomes" id="UP001336015">
    <property type="component" value="Unassembled WGS sequence"/>
</dbReference>
<protein>
    <submittedName>
        <fullName evidence="1">Uncharacterized protein</fullName>
    </submittedName>
</protein>